<evidence type="ECO:0000313" key="1">
    <source>
        <dbReference type="EMBL" id="GAA4967774.1"/>
    </source>
</evidence>
<protein>
    <submittedName>
        <fullName evidence="1">Uncharacterized protein</fullName>
    </submittedName>
</protein>
<name>A0ABP9HCS0_9ACTN</name>
<proteinExistence type="predicted"/>
<evidence type="ECO:0000313" key="2">
    <source>
        <dbReference type="Proteomes" id="UP001500466"/>
    </source>
</evidence>
<comment type="caution">
    <text evidence="1">The sequence shown here is derived from an EMBL/GenBank/DDBJ whole genome shotgun (WGS) entry which is preliminary data.</text>
</comment>
<dbReference type="Proteomes" id="UP001500466">
    <property type="component" value="Unassembled WGS sequence"/>
</dbReference>
<dbReference type="RefSeq" id="WP_345676522.1">
    <property type="nucleotide sequence ID" value="NZ_BAABHS010000011.1"/>
</dbReference>
<dbReference type="EMBL" id="BAABHS010000011">
    <property type="protein sequence ID" value="GAA4967774.1"/>
    <property type="molecule type" value="Genomic_DNA"/>
</dbReference>
<sequence>MTIEQHIQWIALPAGLSADGATAHLSVFVAPRLESDESDTLAAFPDFQDWPARIAGASFALAAGDADGAQDGTPPIPLTRTSAPPDSDLWRFCFPATTTPVDRFRFDDHRQSTAVSYPAQQIADTTRESYAATAAESPDRMPPAQQMTTLAGFAADTDMPSMMENMRATIAEQLTAADQQVADQPGELVRPDLTPQQAFLAFHEPQVQQQVQGLVAGNNEPPPLAPPPEVPRVDFHQMLSSLGDHPKLLRRLGLVLDFDFPAAQLRAANGDFTVLVIPIWEPQLPPGASHDHAAATRYAFTPGHGFCAAADGNDAFGPPARGLVALPEAEYAIEQADIDGVNLKLLAAAVATGTDGDTEAAPPTVRTKGLCLVHGDQVGTLNDDFTRAADRQDALAADAVVVLGAEDLVRGHRVDIFDESRQNWFSLHAREVSYTRAGSPGDHLDTASDEGFFQVGLASPAAAPGPVQRVHVHEHLVTWDGWALSAPHPGKAEADGSGPRRIANTAATTLPLEIDVRARPGTLPRLRFGNGYRFRLRTVDLAGNGPSVDEATALLDQDVLSLPPTGGPTFRRFEPVSAPVLLPRTAFTEGTSALRLVIRSTGELTPEQYAQTFNASPLVTTGGHLPYGETDERHVVAPKASLECIERHGKLDEAIGSADAGTRSRIYALASRESGSLDDPSLPGVRTVPYPSAVQVPPGQEGPQGHYVLHTGDTIDLPYLPDPLTDGVVFHELPGMPDGQAFEVPWAGPDWHTPRSLRLRIVEGSGPPALGADRVLTVQMPKATIATVRVCSRVKAEEKTFGMLKWCRDSLDDDQYAAVMQAARANRHWMLTPWHDVTLVHAVQRPLKPPVANSFDLTDRFVGATDQHFTGDIDVSARSTERLDLFASWAENVDDPAADAPRRLSITTPVFRLPLDEATPGPPSLEDNAAATLDGDTLTFNTQAAEDFAAPPGPDAPATAPVPAKQNFGDTKHREVTYTLVATTRFADCFPPDFAADPAKELLTAHGEPTPVTVRNTAKPAAPKVLGTHLTLGFDTSGSLPDGLVRRRRGGGFRVYLARPWYSSGDGELLAVVLGVQGDEQPPQAHPFITLLGRDPIRQSASVTLPDISHFPGATTSLDIAFPEVFDGFTVTAAGFEPTFDPATGRWYCDIDVDTGDAYFPFLRPALARFQPQSLETCHLSSVVLTDTLRLLPERTLTVSGTDPLTVELTGPAYHMDTMPPTVSAVFQHRDPEVPDPVLGWVDMPETEAELPADDDFSLLPTYTAQIPLPAPHPDQPLRLLVTETSFVPSDTAEDEFGATEELPVYADAVEL</sequence>
<reference evidence="2" key="1">
    <citation type="journal article" date="2019" name="Int. J. Syst. Evol. Microbiol.">
        <title>The Global Catalogue of Microorganisms (GCM) 10K type strain sequencing project: providing services to taxonomists for standard genome sequencing and annotation.</title>
        <authorList>
            <consortium name="The Broad Institute Genomics Platform"/>
            <consortium name="The Broad Institute Genome Sequencing Center for Infectious Disease"/>
            <person name="Wu L."/>
            <person name="Ma J."/>
        </authorList>
    </citation>
    <scope>NUCLEOTIDE SEQUENCE [LARGE SCALE GENOMIC DNA]</scope>
    <source>
        <strain evidence="2">JCM 17986</strain>
    </source>
</reference>
<keyword evidence="2" id="KW-1185">Reference proteome</keyword>
<accession>A0ABP9HCS0</accession>
<organism evidence="1 2">
    <name type="scientific">Yinghuangia aomiensis</name>
    <dbReference type="NCBI Taxonomy" id="676205"/>
    <lineage>
        <taxon>Bacteria</taxon>
        <taxon>Bacillati</taxon>
        <taxon>Actinomycetota</taxon>
        <taxon>Actinomycetes</taxon>
        <taxon>Kitasatosporales</taxon>
        <taxon>Streptomycetaceae</taxon>
        <taxon>Yinghuangia</taxon>
    </lineage>
</organism>
<gene>
    <name evidence="1" type="ORF">GCM10023205_35970</name>
</gene>